<feature type="compositionally biased region" description="Basic and acidic residues" evidence="1">
    <location>
        <begin position="65"/>
        <end position="78"/>
    </location>
</feature>
<dbReference type="EMBL" id="CABFNB010000162">
    <property type="protein sequence ID" value="VTZ65774.1"/>
    <property type="molecule type" value="Genomic_DNA"/>
</dbReference>
<organism evidence="2">
    <name type="scientific">Sinorhizobium medicae</name>
    <dbReference type="NCBI Taxonomy" id="110321"/>
    <lineage>
        <taxon>Bacteria</taxon>
        <taxon>Pseudomonadati</taxon>
        <taxon>Pseudomonadota</taxon>
        <taxon>Alphaproteobacteria</taxon>
        <taxon>Hyphomicrobiales</taxon>
        <taxon>Rhizobiaceae</taxon>
        <taxon>Sinorhizobium/Ensifer group</taxon>
        <taxon>Sinorhizobium</taxon>
    </lineage>
</organism>
<feature type="region of interest" description="Disordered" evidence="1">
    <location>
        <begin position="55"/>
        <end position="104"/>
    </location>
</feature>
<proteinExistence type="predicted"/>
<sequence>MKPDDEELIRNRAYELWERAGRPQGDGLKYWFQAAEEVQSTFNRVGVLENAAVLGETDEAGGIGDAKRTPEPRVRRQPDSAAPLKRRTASKASGEKKGKPTEGR</sequence>
<name>A0A508XBL2_9HYPH</name>
<dbReference type="RefSeq" id="WP_028055122.1">
    <property type="nucleotide sequence ID" value="NZ_CABFNB010000162.1"/>
</dbReference>
<protein>
    <recommendedName>
        <fullName evidence="3">DUF2934 domain-containing protein</fullName>
    </recommendedName>
</protein>
<evidence type="ECO:0000313" key="2">
    <source>
        <dbReference type="EMBL" id="VTZ65774.1"/>
    </source>
</evidence>
<feature type="compositionally biased region" description="Basic and acidic residues" evidence="1">
    <location>
        <begin position="93"/>
        <end position="104"/>
    </location>
</feature>
<gene>
    <name evidence="2" type="ORF">EMEDMD4_900002</name>
</gene>
<dbReference type="Pfam" id="PF11154">
    <property type="entry name" value="DUF2934"/>
    <property type="match status" value="1"/>
</dbReference>
<dbReference type="AlphaFoldDB" id="A0A508XBL2"/>
<reference evidence="2" key="1">
    <citation type="submission" date="2019-06" db="EMBL/GenBank/DDBJ databases">
        <authorList>
            <person name="Le Quere A."/>
            <person name="Colella S."/>
        </authorList>
    </citation>
    <scope>NUCLEOTIDE SEQUENCE</scope>
    <source>
        <strain evidence="2">EmedicaeMD41</strain>
    </source>
</reference>
<dbReference type="InterPro" id="IPR021327">
    <property type="entry name" value="DUF2934"/>
</dbReference>
<dbReference type="Proteomes" id="UP000507954">
    <property type="component" value="Unassembled WGS sequence"/>
</dbReference>
<evidence type="ECO:0000256" key="1">
    <source>
        <dbReference type="SAM" id="MobiDB-lite"/>
    </source>
</evidence>
<accession>A0A508XBL2</accession>
<evidence type="ECO:0008006" key="3">
    <source>
        <dbReference type="Google" id="ProtNLM"/>
    </source>
</evidence>